<dbReference type="Pfam" id="PF00437">
    <property type="entry name" value="T2SSE"/>
    <property type="match status" value="1"/>
</dbReference>
<keyword evidence="6" id="KW-1185">Reference proteome</keyword>
<dbReference type="GO" id="GO:0015627">
    <property type="term" value="C:type II protein secretion system complex"/>
    <property type="evidence" value="ECO:0007669"/>
    <property type="project" value="TreeGrafter"/>
</dbReference>
<keyword evidence="3" id="KW-0067">ATP-binding</keyword>
<sequence length="502" mass="54586">MADSQSSNSLPPVRYAFARQAGIAFIPGDAPRYVVRTGADRLRLLEVRRVVGGNYPVSELGTVEYDQLLRDIYAYAGLDETELEETTRGESLSDLIDQIPQSEDLLDDSSSAPVIRLINGLIAEAVRMQASDVHVESFSDRVVIRYRIDGVMKEAASVSAKLSKLLVSRIKVMARLDIAEKRLPQDGRLSLSLGSKSVDIRVSTLPSRNGERVVLRLLDNSDARFRLDDLGMSAEVLAAYERALAQPNGIVLVTGPTGAGKTTTLYSGLNQLNTLARNILTVEDPIEYAVDGIGQTQVNTKIGMTFAGGLRAILRQDPDIVMVGEIRDAETAEVAVQASLTGHLVLSTVHTNSAVAAIARLRDMGAESYLLASTLTAIIAQRLVRRLCHACREPYAPDRAERAILGLDEAEDVMLYRPTGCSNCKSLGYAGRVGIYEIVEVDEVLRKLIHEDARESEMAAHAFAHTQTLFENGACLALRGETSLAEVLRLCRDDGGVRHASV</sequence>
<dbReference type="CDD" id="cd01129">
    <property type="entry name" value="PulE-GspE-like"/>
    <property type="match status" value="1"/>
</dbReference>
<feature type="domain" description="Bacterial type II secretion system protein E" evidence="4">
    <location>
        <begin position="314"/>
        <end position="328"/>
    </location>
</feature>
<evidence type="ECO:0000313" key="5">
    <source>
        <dbReference type="EMBL" id="SDL65127.1"/>
    </source>
</evidence>
<dbReference type="PROSITE" id="PS00662">
    <property type="entry name" value="T2SP_E"/>
    <property type="match status" value="1"/>
</dbReference>
<dbReference type="SUPFAM" id="SSF160246">
    <property type="entry name" value="EspE N-terminal domain-like"/>
    <property type="match status" value="1"/>
</dbReference>
<dbReference type="PANTHER" id="PTHR30258">
    <property type="entry name" value="TYPE II SECRETION SYSTEM PROTEIN GSPE-RELATED"/>
    <property type="match status" value="1"/>
</dbReference>
<name>A0A1G9LTR4_9PROT</name>
<dbReference type="Proteomes" id="UP000199759">
    <property type="component" value="Unassembled WGS sequence"/>
</dbReference>
<dbReference type="FunFam" id="3.40.50.300:FF:000398">
    <property type="entry name" value="Type IV pilus assembly ATPase PilB"/>
    <property type="match status" value="1"/>
</dbReference>
<evidence type="ECO:0000259" key="4">
    <source>
        <dbReference type="PROSITE" id="PS00662"/>
    </source>
</evidence>
<dbReference type="Gene3D" id="3.30.300.160">
    <property type="entry name" value="Type II secretion system, protein E, N-terminal domain"/>
    <property type="match status" value="1"/>
</dbReference>
<dbReference type="EMBL" id="FNHG01000001">
    <property type="protein sequence ID" value="SDL65127.1"/>
    <property type="molecule type" value="Genomic_DNA"/>
</dbReference>
<evidence type="ECO:0000313" key="6">
    <source>
        <dbReference type="Proteomes" id="UP000199759"/>
    </source>
</evidence>
<dbReference type="SMART" id="SM00382">
    <property type="entry name" value="AAA"/>
    <property type="match status" value="1"/>
</dbReference>
<dbReference type="GO" id="GO:0005524">
    <property type="term" value="F:ATP binding"/>
    <property type="evidence" value="ECO:0007669"/>
    <property type="project" value="UniProtKB-KW"/>
</dbReference>
<dbReference type="InterPro" id="IPR037257">
    <property type="entry name" value="T2SS_E_N_sf"/>
</dbReference>
<proteinExistence type="inferred from homology"/>
<dbReference type="GO" id="GO:0016887">
    <property type="term" value="F:ATP hydrolysis activity"/>
    <property type="evidence" value="ECO:0007669"/>
    <property type="project" value="TreeGrafter"/>
</dbReference>
<gene>
    <name evidence="5" type="ORF">SAMN04488568_101202</name>
</gene>
<dbReference type="STRING" id="144026.SAMN04488568_101202"/>
<dbReference type="Gene3D" id="3.30.450.90">
    <property type="match status" value="1"/>
</dbReference>
<dbReference type="FunFam" id="3.30.450.90:FF:000001">
    <property type="entry name" value="Type II secretion system ATPase GspE"/>
    <property type="match status" value="1"/>
</dbReference>
<reference evidence="5 6" key="1">
    <citation type="submission" date="2016-10" db="EMBL/GenBank/DDBJ databases">
        <authorList>
            <person name="de Groot N.N."/>
        </authorList>
    </citation>
    <scope>NUCLEOTIDE SEQUENCE [LARGE SCALE GENOMIC DNA]</scope>
    <source>
        <strain evidence="5 6">DSM 16077</strain>
    </source>
</reference>
<keyword evidence="2" id="KW-0547">Nucleotide-binding</keyword>
<protein>
    <submittedName>
        <fullName evidence="5">General secretion pathway protein E</fullName>
    </submittedName>
</protein>
<dbReference type="SUPFAM" id="SSF52540">
    <property type="entry name" value="P-loop containing nucleoside triphosphate hydrolases"/>
    <property type="match status" value="1"/>
</dbReference>
<dbReference type="Gene3D" id="3.40.50.300">
    <property type="entry name" value="P-loop containing nucleotide triphosphate hydrolases"/>
    <property type="match status" value="1"/>
</dbReference>
<comment type="similarity">
    <text evidence="1">Belongs to the GSP E family.</text>
</comment>
<evidence type="ECO:0000256" key="2">
    <source>
        <dbReference type="ARBA" id="ARBA00022741"/>
    </source>
</evidence>
<dbReference type="InterPro" id="IPR001482">
    <property type="entry name" value="T2SS/T4SS_dom"/>
</dbReference>
<dbReference type="RefSeq" id="WP_324609745.1">
    <property type="nucleotide sequence ID" value="NZ_FNHG01000001.1"/>
</dbReference>
<dbReference type="InterPro" id="IPR027417">
    <property type="entry name" value="P-loop_NTPase"/>
</dbReference>
<evidence type="ECO:0000256" key="1">
    <source>
        <dbReference type="ARBA" id="ARBA00006611"/>
    </source>
</evidence>
<evidence type="ECO:0000256" key="3">
    <source>
        <dbReference type="ARBA" id="ARBA00022840"/>
    </source>
</evidence>
<accession>A0A1G9LTR4</accession>
<dbReference type="AlphaFoldDB" id="A0A1G9LTR4"/>
<organism evidence="5 6">
    <name type="scientific">Maricaulis salignorans</name>
    <dbReference type="NCBI Taxonomy" id="144026"/>
    <lineage>
        <taxon>Bacteria</taxon>
        <taxon>Pseudomonadati</taxon>
        <taxon>Pseudomonadota</taxon>
        <taxon>Alphaproteobacteria</taxon>
        <taxon>Maricaulales</taxon>
        <taxon>Maricaulaceae</taxon>
        <taxon>Maricaulis</taxon>
    </lineage>
</organism>
<dbReference type="GO" id="GO:0015628">
    <property type="term" value="P:protein secretion by the type II secretion system"/>
    <property type="evidence" value="ECO:0007669"/>
    <property type="project" value="TreeGrafter"/>
</dbReference>
<dbReference type="PANTHER" id="PTHR30258:SF27">
    <property type="entry name" value="BACTERIOPHAGE ADSORPTION PROTEIN B-RELATED"/>
    <property type="match status" value="1"/>
</dbReference>
<dbReference type="InterPro" id="IPR003593">
    <property type="entry name" value="AAA+_ATPase"/>
</dbReference>
<dbReference type="GO" id="GO:0005886">
    <property type="term" value="C:plasma membrane"/>
    <property type="evidence" value="ECO:0007669"/>
    <property type="project" value="TreeGrafter"/>
</dbReference>